<name>T1G034_HELRO</name>
<accession>T1G034</accession>
<dbReference type="PANTHER" id="PTHR14359:SF6">
    <property type="entry name" value="PHOSPHOPANTOTHENOYLCYSTEINE DECARBOXYLASE"/>
    <property type="match status" value="1"/>
</dbReference>
<dbReference type="OMA" id="KGLACGD"/>
<dbReference type="Gene3D" id="3.40.50.1950">
    <property type="entry name" value="Flavin prenyltransferase-like"/>
    <property type="match status" value="1"/>
</dbReference>
<gene>
    <name evidence="8" type="primary">20214432</name>
    <name evidence="7" type="ORF">HELRODRAFT_70216</name>
</gene>
<keyword evidence="1" id="KW-0173">Coenzyme A biosynthesis</keyword>
<dbReference type="InterPro" id="IPR003382">
    <property type="entry name" value="Flavoprotein"/>
</dbReference>
<dbReference type="GO" id="GO:0004633">
    <property type="term" value="F:phosphopantothenoylcysteine decarboxylase activity"/>
    <property type="evidence" value="ECO:0000318"/>
    <property type="project" value="GO_Central"/>
</dbReference>
<comment type="similarity">
    <text evidence="2">Belongs to the HFCD (homooligomeric flavin containing Cys decarboxylase) superfamily.</text>
</comment>
<dbReference type="FunFam" id="3.40.50.1950:FF:000004">
    <property type="entry name" value="Phosphopantothenoylcysteine decarboxylase"/>
    <property type="match status" value="1"/>
</dbReference>
<dbReference type="GO" id="GO:0010181">
    <property type="term" value="F:FMN binding"/>
    <property type="evidence" value="ECO:0000318"/>
    <property type="project" value="GO_Central"/>
</dbReference>
<dbReference type="AlphaFoldDB" id="T1G034"/>
<proteinExistence type="inferred from homology"/>
<feature type="domain" description="Flavoprotein" evidence="6">
    <location>
        <begin position="22"/>
        <end position="198"/>
    </location>
</feature>
<comment type="function">
    <text evidence="3">Catalyzes the decarboxylation of the cysteine moiety of 4-phosphopantothenoylcysteine to form 4'-phosphopantotheine and this reaction forms part of the biosynthesis of coenzyme A.</text>
</comment>
<evidence type="ECO:0000256" key="3">
    <source>
        <dbReference type="ARBA" id="ARBA00056708"/>
    </source>
</evidence>
<dbReference type="OrthoDB" id="1532798at2759"/>
<protein>
    <recommendedName>
        <fullName evidence="4">Phosphopantothenoylcysteine decarboxylase</fullName>
    </recommendedName>
    <alternativeName>
        <fullName evidence="5">CoaC</fullName>
    </alternativeName>
</protein>
<dbReference type="RefSeq" id="XP_009030103.1">
    <property type="nucleotide sequence ID" value="XM_009031855.1"/>
</dbReference>
<evidence type="ECO:0000256" key="1">
    <source>
        <dbReference type="ARBA" id="ARBA00022993"/>
    </source>
</evidence>
<dbReference type="InterPro" id="IPR036551">
    <property type="entry name" value="Flavin_trans-like"/>
</dbReference>
<organism evidence="8 9">
    <name type="scientific">Helobdella robusta</name>
    <name type="common">Californian leech</name>
    <dbReference type="NCBI Taxonomy" id="6412"/>
    <lineage>
        <taxon>Eukaryota</taxon>
        <taxon>Metazoa</taxon>
        <taxon>Spiralia</taxon>
        <taxon>Lophotrochozoa</taxon>
        <taxon>Annelida</taxon>
        <taxon>Clitellata</taxon>
        <taxon>Hirudinea</taxon>
        <taxon>Rhynchobdellida</taxon>
        <taxon>Glossiphoniidae</taxon>
        <taxon>Helobdella</taxon>
    </lineage>
</organism>
<dbReference type="STRING" id="6412.T1G034"/>
<dbReference type="EMBL" id="KB097700">
    <property type="protein sequence ID" value="ESN91617.1"/>
    <property type="molecule type" value="Genomic_DNA"/>
</dbReference>
<evidence type="ECO:0000256" key="5">
    <source>
        <dbReference type="ARBA" id="ARBA00082063"/>
    </source>
</evidence>
<dbReference type="GO" id="GO:0071513">
    <property type="term" value="C:phosphopantothenoylcysteine decarboxylase complex"/>
    <property type="evidence" value="ECO:0000318"/>
    <property type="project" value="GO_Central"/>
</dbReference>
<evidence type="ECO:0000256" key="4">
    <source>
        <dbReference type="ARBA" id="ARBA00070201"/>
    </source>
</evidence>
<dbReference type="eggNOG" id="KOG0672">
    <property type="taxonomic scope" value="Eukaryota"/>
</dbReference>
<evidence type="ECO:0000313" key="9">
    <source>
        <dbReference type="Proteomes" id="UP000015101"/>
    </source>
</evidence>
<dbReference type="EMBL" id="AMQM01002142">
    <property type="status" value="NOT_ANNOTATED_CDS"/>
    <property type="molecule type" value="Genomic_DNA"/>
</dbReference>
<dbReference type="PANTHER" id="PTHR14359">
    <property type="entry name" value="HOMO-OLIGOMERIC FLAVIN CONTAINING CYS DECARBOXYLASE FAMILY"/>
    <property type="match status" value="1"/>
</dbReference>
<reference evidence="7 9" key="2">
    <citation type="journal article" date="2013" name="Nature">
        <title>Insights into bilaterian evolution from three spiralian genomes.</title>
        <authorList>
            <person name="Simakov O."/>
            <person name="Marletaz F."/>
            <person name="Cho S.J."/>
            <person name="Edsinger-Gonzales E."/>
            <person name="Havlak P."/>
            <person name="Hellsten U."/>
            <person name="Kuo D.H."/>
            <person name="Larsson T."/>
            <person name="Lv J."/>
            <person name="Arendt D."/>
            <person name="Savage R."/>
            <person name="Osoegawa K."/>
            <person name="de Jong P."/>
            <person name="Grimwood J."/>
            <person name="Chapman J.A."/>
            <person name="Shapiro H."/>
            <person name="Aerts A."/>
            <person name="Otillar R.P."/>
            <person name="Terry A.Y."/>
            <person name="Boore J.L."/>
            <person name="Grigoriev I.V."/>
            <person name="Lindberg D.R."/>
            <person name="Seaver E.C."/>
            <person name="Weisblat D.A."/>
            <person name="Putnam N.H."/>
            <person name="Rokhsar D.S."/>
        </authorList>
    </citation>
    <scope>NUCLEOTIDE SEQUENCE</scope>
</reference>
<sequence>MHNNSSNNNNNNINIKQGRTFNILIGCTGSVASLKIPKLVEELLASKYKVCVKIVTTKHAQHFFDKNVLPVEIFCDEDEWTTWKSVEDPILHIELRRWADILVIAPLDANTLGKIACGLCDNLLTCIVRAWQPDKPLLFAPAMNTMMWNHPITANQVQALKSFGYKEIPCIEKVLACRDKGLGAMAETATIVKKVEEHLEKMSSNHYYYFY</sequence>
<dbReference type="SUPFAM" id="SSF52507">
    <property type="entry name" value="Homo-oligomeric flavin-containing Cys decarboxylases, HFCD"/>
    <property type="match status" value="1"/>
</dbReference>
<dbReference type="EnsemblMetazoa" id="HelroT70216">
    <property type="protein sequence ID" value="HelroP70216"/>
    <property type="gene ID" value="HelroG70216"/>
</dbReference>
<dbReference type="InParanoid" id="T1G034"/>
<dbReference type="FunCoup" id="T1G034">
    <property type="interactions" value="582"/>
</dbReference>
<reference evidence="8" key="3">
    <citation type="submission" date="2015-06" db="UniProtKB">
        <authorList>
            <consortium name="EnsemblMetazoa"/>
        </authorList>
    </citation>
    <scope>IDENTIFICATION</scope>
</reference>
<dbReference type="CTD" id="20214432"/>
<dbReference type="GO" id="GO:0015937">
    <property type="term" value="P:coenzyme A biosynthetic process"/>
    <property type="evidence" value="ECO:0000318"/>
    <property type="project" value="GO_Central"/>
</dbReference>
<evidence type="ECO:0000256" key="2">
    <source>
        <dbReference type="ARBA" id="ARBA00038350"/>
    </source>
</evidence>
<reference evidence="9" key="1">
    <citation type="submission" date="2012-12" db="EMBL/GenBank/DDBJ databases">
        <authorList>
            <person name="Hellsten U."/>
            <person name="Grimwood J."/>
            <person name="Chapman J.A."/>
            <person name="Shapiro H."/>
            <person name="Aerts A."/>
            <person name="Otillar R.P."/>
            <person name="Terry A.Y."/>
            <person name="Boore J.L."/>
            <person name="Simakov O."/>
            <person name="Marletaz F."/>
            <person name="Cho S.-J."/>
            <person name="Edsinger-Gonzales E."/>
            <person name="Havlak P."/>
            <person name="Kuo D.-H."/>
            <person name="Larsson T."/>
            <person name="Lv J."/>
            <person name="Arendt D."/>
            <person name="Savage R."/>
            <person name="Osoegawa K."/>
            <person name="de Jong P."/>
            <person name="Lindberg D.R."/>
            <person name="Seaver E.C."/>
            <person name="Weisblat D.A."/>
            <person name="Putnam N.H."/>
            <person name="Grigoriev I.V."/>
            <person name="Rokhsar D.S."/>
        </authorList>
    </citation>
    <scope>NUCLEOTIDE SEQUENCE</scope>
</reference>
<evidence type="ECO:0000259" key="6">
    <source>
        <dbReference type="Pfam" id="PF02441"/>
    </source>
</evidence>
<dbReference type="GeneID" id="20214432"/>
<dbReference type="HOGENOM" id="CLU_033319_3_2_1"/>
<evidence type="ECO:0000313" key="7">
    <source>
        <dbReference type="EMBL" id="ESN91617.1"/>
    </source>
</evidence>
<dbReference type="KEGG" id="hro:HELRODRAFT_70216"/>
<dbReference type="Proteomes" id="UP000015101">
    <property type="component" value="Unassembled WGS sequence"/>
</dbReference>
<keyword evidence="9" id="KW-1185">Reference proteome</keyword>
<dbReference type="Pfam" id="PF02441">
    <property type="entry name" value="Flavoprotein"/>
    <property type="match status" value="1"/>
</dbReference>
<evidence type="ECO:0000313" key="8">
    <source>
        <dbReference type="EnsemblMetazoa" id="HelroP70216"/>
    </source>
</evidence>